<dbReference type="PATRIC" id="fig|336831.14.peg.297"/>
<dbReference type="PANTHER" id="PTHR40841:SF2">
    <property type="entry name" value="SIDEROPHORE-DEGRADING ESTERASE (EUROFUNG)"/>
    <property type="match status" value="1"/>
</dbReference>
<dbReference type="SUPFAM" id="SSF53474">
    <property type="entry name" value="alpha/beta-Hydrolases"/>
    <property type="match status" value="1"/>
</dbReference>
<dbReference type="AlphaFoldDB" id="A0A0M2V0F0"/>
<evidence type="ECO:0000256" key="1">
    <source>
        <dbReference type="ARBA" id="ARBA00005622"/>
    </source>
</evidence>
<reference evidence="3 4" key="1">
    <citation type="submission" date="2015-03" db="EMBL/GenBank/DDBJ databases">
        <title>Draft genome sequences of two protease-producing strains of Arsukibacterium isolated from two cold and alkaline environments.</title>
        <authorList>
            <person name="Lylloff J.E."/>
            <person name="Skov L.B."/>
            <person name="Jepsen M."/>
            <person name="Hallin P.F."/>
            <person name="Sorensen S.J."/>
            <person name="Stougaard P."/>
            <person name="Glaring M.A."/>
        </authorList>
    </citation>
    <scope>NUCLEOTIDE SEQUENCE [LARGE SCALE GENOMIC DNA]</scope>
    <source>
        <strain evidence="3 4">GCM72</strain>
    </source>
</reference>
<keyword evidence="4" id="KW-1185">Reference proteome</keyword>
<protein>
    <submittedName>
        <fullName evidence="3">Esterase</fullName>
    </submittedName>
</protein>
<dbReference type="InterPro" id="IPR000801">
    <property type="entry name" value="Esterase-like"/>
</dbReference>
<dbReference type="Gene3D" id="3.40.50.1820">
    <property type="entry name" value="alpha/beta hydrolase"/>
    <property type="match status" value="1"/>
</dbReference>
<keyword evidence="2" id="KW-0378">Hydrolase</keyword>
<gene>
    <name evidence="3" type="ORF">WG68_17215</name>
</gene>
<dbReference type="Pfam" id="PF00756">
    <property type="entry name" value="Esterase"/>
    <property type="match status" value="1"/>
</dbReference>
<comment type="similarity">
    <text evidence="1">Belongs to the esterase D family.</text>
</comment>
<evidence type="ECO:0000256" key="2">
    <source>
        <dbReference type="ARBA" id="ARBA00022801"/>
    </source>
</evidence>
<proteinExistence type="inferred from homology"/>
<comment type="caution">
    <text evidence="3">The sequence shown here is derived from an EMBL/GenBank/DDBJ whole genome shotgun (WGS) entry which is preliminary data.</text>
</comment>
<dbReference type="RefSeq" id="WP_046558965.1">
    <property type="nucleotide sequence ID" value="NZ_LAHO01000020.1"/>
</dbReference>
<sequence>MKKIVYGILLLIMGCHWSSWAAARLPVLQELVIDSVVLGEKRNLVIYLPAGYQNSQERYPVLYLTDGDIQAPHTAGTVDYLAKFEQMPPMIVVGIVNPPETRARDLTVTSSEKQNPNQLENADKFLSFVENEVIPFVKQQYRTLDYQVLSGTSHGGQFAINALVKRPGLFNGVIAISPSLWWNDKQVLGLAEVGMKSDQLQGRLYISIANEEAAMTEPFQQFVELTERYASEKLVVASQIFSNETHNTTVLQGQYAGLKYLFSEWPIPEGEPKTLADLQAKFASRSKLLKTDIMIPEDKASGYAGWLQYLNRQDDALALLKWNRENYPQSLNAHTALIKAYLHFKMAQDAKAALKDALKSINELSTEQKAQLEALFT</sequence>
<dbReference type="InterPro" id="IPR029058">
    <property type="entry name" value="AB_hydrolase_fold"/>
</dbReference>
<dbReference type="Proteomes" id="UP000034228">
    <property type="component" value="Unassembled WGS sequence"/>
</dbReference>
<evidence type="ECO:0000313" key="4">
    <source>
        <dbReference type="Proteomes" id="UP000034228"/>
    </source>
</evidence>
<dbReference type="GO" id="GO:0016788">
    <property type="term" value="F:hydrolase activity, acting on ester bonds"/>
    <property type="evidence" value="ECO:0007669"/>
    <property type="project" value="TreeGrafter"/>
</dbReference>
<dbReference type="PANTHER" id="PTHR40841">
    <property type="entry name" value="SIDEROPHORE TRIACETYLFUSARININE C ESTERASE"/>
    <property type="match status" value="1"/>
</dbReference>
<dbReference type="PROSITE" id="PS51257">
    <property type="entry name" value="PROKAR_LIPOPROTEIN"/>
    <property type="match status" value="1"/>
</dbReference>
<dbReference type="OrthoDB" id="6381520at2"/>
<dbReference type="EMBL" id="LAHO01000020">
    <property type="protein sequence ID" value="KKO44061.1"/>
    <property type="molecule type" value="Genomic_DNA"/>
</dbReference>
<evidence type="ECO:0000313" key="3">
    <source>
        <dbReference type="EMBL" id="KKO44061.1"/>
    </source>
</evidence>
<dbReference type="InterPro" id="IPR052558">
    <property type="entry name" value="Siderophore_Hydrolase_D"/>
</dbReference>
<dbReference type="STRING" id="336831.WG68_17215"/>
<name>A0A0M2V0F0_9GAMM</name>
<organism evidence="3 4">
    <name type="scientific">Arsukibacterium ikkense</name>
    <dbReference type="NCBI Taxonomy" id="336831"/>
    <lineage>
        <taxon>Bacteria</taxon>
        <taxon>Pseudomonadati</taxon>
        <taxon>Pseudomonadota</taxon>
        <taxon>Gammaproteobacteria</taxon>
        <taxon>Chromatiales</taxon>
        <taxon>Chromatiaceae</taxon>
        <taxon>Arsukibacterium</taxon>
    </lineage>
</organism>
<accession>A0A0M2V0F0</accession>